<reference evidence="1 2" key="1">
    <citation type="submission" date="2024-03" db="EMBL/GenBank/DDBJ databases">
        <title>Bacilli Hybrid Assemblies.</title>
        <authorList>
            <person name="Kovac J."/>
        </authorList>
    </citation>
    <scope>NUCLEOTIDE SEQUENCE [LARGE SCALE GENOMIC DNA]</scope>
    <source>
        <strain evidence="1 2">FSL R7-0666</strain>
    </source>
</reference>
<organism evidence="1 2">
    <name type="scientific">Alkalicoccobacillus gibsonii</name>
    <dbReference type="NCBI Taxonomy" id="79881"/>
    <lineage>
        <taxon>Bacteria</taxon>
        <taxon>Bacillati</taxon>
        <taxon>Bacillota</taxon>
        <taxon>Bacilli</taxon>
        <taxon>Bacillales</taxon>
        <taxon>Bacillaceae</taxon>
        <taxon>Alkalicoccobacillus</taxon>
    </lineage>
</organism>
<comment type="caution">
    <text evidence="1">The sequence shown here is derived from an EMBL/GenBank/DDBJ whole genome shotgun (WGS) entry which is preliminary data.</text>
</comment>
<accession>A0ABU9VKZ9</accession>
<dbReference type="Proteomes" id="UP001418796">
    <property type="component" value="Unassembled WGS sequence"/>
</dbReference>
<name>A0ABU9VKZ9_9BACI</name>
<proteinExistence type="predicted"/>
<keyword evidence="2" id="KW-1185">Reference proteome</keyword>
<dbReference type="RefSeq" id="WP_343131025.1">
    <property type="nucleotide sequence ID" value="NZ_JBCITK010000001.1"/>
</dbReference>
<dbReference type="EMBL" id="JBCITK010000001">
    <property type="protein sequence ID" value="MEN0644297.1"/>
    <property type="molecule type" value="Genomic_DNA"/>
</dbReference>
<protein>
    <submittedName>
        <fullName evidence="1">Uncharacterized protein</fullName>
    </submittedName>
</protein>
<evidence type="ECO:0000313" key="1">
    <source>
        <dbReference type="EMBL" id="MEN0644297.1"/>
    </source>
</evidence>
<sequence>MNLVKDLQKQYGWQHAKMIDDDIIETDYGLKRMRHWDDQSLLNWHINWRDHCSRAPIVLTDRMIRTKEKDAYFSWESTWVTVHDEVTEPFSYIENGQVLGTLIGLMIDYGLKAETEINRTKREVPDLFTLEKKIWRFPESFQPTLRNMVHEGKRRLKKAKAIENKHLEEAQRPLLDPLYHAGQARSVHGMLHWNGSTEYPEEGYASLSQWLKKQTTELDSEGLASVLNQITEVYRAFPDHQAHFLLAECLIPYESEAISQTDPRVVSEETLQSMFLQCKQDWDESKHIVEGIADWLDRRNQSK</sequence>
<gene>
    <name evidence="1" type="ORF">MKY91_14185</name>
</gene>
<evidence type="ECO:0000313" key="2">
    <source>
        <dbReference type="Proteomes" id="UP001418796"/>
    </source>
</evidence>